<reference evidence="2" key="2">
    <citation type="submission" date="2023-07" db="EMBL/GenBank/DDBJ databases">
        <title>Shewanella mangrovi sp. nov., an acetaldehyde- degrading bacterium isolated from mangrove sediment.</title>
        <authorList>
            <person name="Liu Y."/>
        </authorList>
    </citation>
    <scope>NUCLEOTIDE SEQUENCE [LARGE SCALE GENOMIC DNA]</scope>
    <source>
        <strain evidence="2">C32</strain>
    </source>
</reference>
<protein>
    <submittedName>
        <fullName evidence="1">Uncharacterized protein</fullName>
    </submittedName>
</protein>
<accession>A0ABT2FQI7</accession>
<evidence type="ECO:0000313" key="2">
    <source>
        <dbReference type="Proteomes" id="UP001201549"/>
    </source>
</evidence>
<name>A0ABT2FQI7_9GAMM</name>
<organism evidence="1 2">
    <name type="scientific">Shewanella electrica</name>
    <dbReference type="NCBI Taxonomy" id="515560"/>
    <lineage>
        <taxon>Bacteria</taxon>
        <taxon>Pseudomonadati</taxon>
        <taxon>Pseudomonadota</taxon>
        <taxon>Gammaproteobacteria</taxon>
        <taxon>Alteromonadales</taxon>
        <taxon>Shewanellaceae</taxon>
        <taxon>Shewanella</taxon>
    </lineage>
</organism>
<keyword evidence="2" id="KW-1185">Reference proteome</keyword>
<reference evidence="1 2" key="1">
    <citation type="submission" date="2022-02" db="EMBL/GenBank/DDBJ databases">
        <authorList>
            <person name="Zhuang L."/>
        </authorList>
    </citation>
    <scope>NUCLEOTIDE SEQUENCE [LARGE SCALE GENOMIC DNA]</scope>
    <source>
        <strain evidence="1 2">C32</strain>
    </source>
</reference>
<comment type="caution">
    <text evidence="1">The sequence shown here is derived from an EMBL/GenBank/DDBJ whole genome shotgun (WGS) entry which is preliminary data.</text>
</comment>
<gene>
    <name evidence="1" type="ORF">L9G74_18875</name>
</gene>
<dbReference type="RefSeq" id="WP_238898322.1">
    <property type="nucleotide sequence ID" value="NZ_JAKOGG010000022.1"/>
</dbReference>
<sequence length="80" mass="8777">MKAKHIFKTLTGWVQLKPQAKCELHGCQCVEVKHIPHTGIGTDRYCVSKCITLTDADAFNQTDAEAFSAKVDALMQGRAA</sequence>
<proteinExistence type="predicted"/>
<dbReference type="EMBL" id="JAKOGG010000022">
    <property type="protein sequence ID" value="MCS4558503.1"/>
    <property type="molecule type" value="Genomic_DNA"/>
</dbReference>
<dbReference type="Proteomes" id="UP001201549">
    <property type="component" value="Unassembled WGS sequence"/>
</dbReference>
<evidence type="ECO:0000313" key="1">
    <source>
        <dbReference type="EMBL" id="MCS4558503.1"/>
    </source>
</evidence>